<feature type="region of interest" description="Disordered" evidence="9">
    <location>
        <begin position="375"/>
        <end position="448"/>
    </location>
</feature>
<feature type="zinc finger region" description="C3H1-type" evidence="7">
    <location>
        <begin position="301"/>
        <end position="328"/>
    </location>
</feature>
<keyword evidence="5 6" id="KW-0694">RNA-binding</keyword>
<evidence type="ECO:0000259" key="10">
    <source>
        <dbReference type="PROSITE" id="PS50102"/>
    </source>
</evidence>
<evidence type="ECO:0000313" key="12">
    <source>
        <dbReference type="Proteomes" id="UP000504635"/>
    </source>
</evidence>
<keyword evidence="12" id="KW-1185">Reference proteome</keyword>
<dbReference type="InterPro" id="IPR035979">
    <property type="entry name" value="RBD_domain_sf"/>
</dbReference>
<protein>
    <submittedName>
        <fullName evidence="13">U2 small nuclear ribonucleoprotein auxiliary factor 35 kDa subunit-related protein 2</fullName>
    </submittedName>
</protein>
<feature type="domain" description="C3H1-type" evidence="11">
    <location>
        <begin position="162"/>
        <end position="190"/>
    </location>
</feature>
<evidence type="ECO:0000256" key="3">
    <source>
        <dbReference type="ARBA" id="ARBA00022771"/>
    </source>
</evidence>
<feature type="compositionally biased region" description="Basic residues" evidence="9">
    <location>
        <begin position="437"/>
        <end position="448"/>
    </location>
</feature>
<feature type="domain" description="RRM" evidence="10">
    <location>
        <begin position="194"/>
        <end position="299"/>
    </location>
</feature>
<reference evidence="13" key="1">
    <citation type="submission" date="2025-08" db="UniProtKB">
        <authorList>
            <consortium name="RefSeq"/>
        </authorList>
    </citation>
    <scope>IDENTIFICATION</scope>
    <source>
        <tissue evidence="13">Gonads</tissue>
    </source>
</reference>
<dbReference type="SMART" id="SM00356">
    <property type="entry name" value="ZnF_C3H1"/>
    <property type="match status" value="2"/>
</dbReference>
<organism evidence="12 13">
    <name type="scientific">Sitophilus oryzae</name>
    <name type="common">Rice weevil</name>
    <name type="synonym">Curculio oryzae</name>
    <dbReference type="NCBI Taxonomy" id="7048"/>
    <lineage>
        <taxon>Eukaryota</taxon>
        <taxon>Metazoa</taxon>
        <taxon>Ecdysozoa</taxon>
        <taxon>Arthropoda</taxon>
        <taxon>Hexapoda</taxon>
        <taxon>Insecta</taxon>
        <taxon>Pterygota</taxon>
        <taxon>Neoptera</taxon>
        <taxon>Endopterygota</taxon>
        <taxon>Coleoptera</taxon>
        <taxon>Polyphaga</taxon>
        <taxon>Cucujiformia</taxon>
        <taxon>Curculionidae</taxon>
        <taxon>Dryophthorinae</taxon>
        <taxon>Sitophilus</taxon>
    </lineage>
</organism>
<evidence type="ECO:0000256" key="2">
    <source>
        <dbReference type="ARBA" id="ARBA00022737"/>
    </source>
</evidence>
<dbReference type="OrthoDB" id="75923at2759"/>
<dbReference type="Proteomes" id="UP000504635">
    <property type="component" value="Unplaced"/>
</dbReference>
<dbReference type="GO" id="GO:0089701">
    <property type="term" value="C:U2AF complex"/>
    <property type="evidence" value="ECO:0007669"/>
    <property type="project" value="InterPro"/>
</dbReference>
<keyword evidence="4 7" id="KW-0862">Zinc</keyword>
<dbReference type="GO" id="GO:0003723">
    <property type="term" value="F:RNA binding"/>
    <property type="evidence" value="ECO:0007669"/>
    <property type="project" value="UniProtKB-UniRule"/>
</dbReference>
<feature type="coiled-coil region" evidence="8">
    <location>
        <begin position="15"/>
        <end position="136"/>
    </location>
</feature>
<dbReference type="Gene3D" id="3.30.70.330">
    <property type="match status" value="1"/>
</dbReference>
<feature type="domain" description="C3H1-type" evidence="11">
    <location>
        <begin position="301"/>
        <end position="328"/>
    </location>
</feature>
<dbReference type="SUPFAM" id="SSF54928">
    <property type="entry name" value="RNA-binding domain, RBD"/>
    <property type="match status" value="1"/>
</dbReference>
<evidence type="ECO:0000256" key="5">
    <source>
        <dbReference type="ARBA" id="ARBA00022884"/>
    </source>
</evidence>
<accession>A0A6J2XDF9</accession>
<dbReference type="AlphaFoldDB" id="A0A6J2XDF9"/>
<dbReference type="InterPro" id="IPR009145">
    <property type="entry name" value="U2AF_small"/>
</dbReference>
<dbReference type="InterPro" id="IPR000571">
    <property type="entry name" value="Znf_CCCH"/>
</dbReference>
<dbReference type="InterPro" id="IPR012677">
    <property type="entry name" value="Nucleotide-bd_a/b_plait_sf"/>
</dbReference>
<gene>
    <name evidence="13" type="primary">LOC115877067</name>
</gene>
<dbReference type="PRINTS" id="PR01848">
    <property type="entry name" value="U2AUXFACTOR"/>
</dbReference>
<dbReference type="PROSITE" id="PS50103">
    <property type="entry name" value="ZF_C3H1"/>
    <property type="match status" value="2"/>
</dbReference>
<evidence type="ECO:0000259" key="11">
    <source>
        <dbReference type="PROSITE" id="PS50103"/>
    </source>
</evidence>
<dbReference type="GO" id="GO:0000398">
    <property type="term" value="P:mRNA splicing, via spliceosome"/>
    <property type="evidence" value="ECO:0007669"/>
    <property type="project" value="InterPro"/>
</dbReference>
<sequence length="448" mass="54651">MGKHEEWRKLAKKLRRKKIRQIRAKERDLKLEEDQRKLIDSPHYQQWIQQQEIIEQEKEEEELRQSALNDLHWRKVEKEAQKQWQELQKKLALAREEKMKQNIKIRMEWEREQEKLKELKIAKEKQLELKRIQQEEREKLLLDFLEHGGETPEHLKAPLETNPGKQICPFFEKVSACRFFDSCSRNHVRPGISKTILITNFFTDISLEAKENEHGSDSSLEFEREDTYAHYRDFFFDVVPELEKCGKIRNFYTCCNHESHLRGNVYVEYYTTRDALVSYHKFNGRWYAGRQLNVNFSKINSWKVAICGLFFQRKCPKGNSCNFLHIFNNPKNLYNHQEEERYRYTKSRHKKNSFEFEKDDFESWDSHSERRNWRWSESPEHTPRTELGKSSDSSHVSRRKSRTSKRRKHENYEDTKNKHKTRKRSRSRSRRSERDKSKRRKDSYRKSR</sequence>
<proteinExistence type="predicted"/>
<dbReference type="GO" id="GO:1990904">
    <property type="term" value="C:ribonucleoprotein complex"/>
    <property type="evidence" value="ECO:0007669"/>
    <property type="project" value="UniProtKB-KW"/>
</dbReference>
<evidence type="ECO:0000256" key="1">
    <source>
        <dbReference type="ARBA" id="ARBA00022723"/>
    </source>
</evidence>
<dbReference type="GeneID" id="115877067"/>
<keyword evidence="3 7" id="KW-0863">Zinc-finger</keyword>
<keyword evidence="2" id="KW-0677">Repeat</keyword>
<dbReference type="KEGG" id="soy:115877067"/>
<evidence type="ECO:0000256" key="8">
    <source>
        <dbReference type="SAM" id="Coils"/>
    </source>
</evidence>
<evidence type="ECO:0000256" key="6">
    <source>
        <dbReference type="PROSITE-ProRule" id="PRU00176"/>
    </source>
</evidence>
<dbReference type="InterPro" id="IPR000504">
    <property type="entry name" value="RRM_dom"/>
</dbReference>
<feature type="compositionally biased region" description="Basic residues" evidence="9">
    <location>
        <begin position="396"/>
        <end position="409"/>
    </location>
</feature>
<feature type="compositionally biased region" description="Basic residues" evidence="9">
    <location>
        <begin position="417"/>
        <end position="429"/>
    </location>
</feature>
<dbReference type="RefSeq" id="XP_030749000.1">
    <property type="nucleotide sequence ID" value="XM_030893140.1"/>
</dbReference>
<keyword evidence="8" id="KW-0175">Coiled coil</keyword>
<dbReference type="PANTHER" id="PTHR12620">
    <property type="entry name" value="U2 SNRNP AUXILIARY FACTOR, SMALL SUBUNIT"/>
    <property type="match status" value="1"/>
</dbReference>
<evidence type="ECO:0000256" key="7">
    <source>
        <dbReference type="PROSITE-ProRule" id="PRU00723"/>
    </source>
</evidence>
<feature type="compositionally biased region" description="Basic and acidic residues" evidence="9">
    <location>
        <begin position="375"/>
        <end position="389"/>
    </location>
</feature>
<evidence type="ECO:0000256" key="9">
    <source>
        <dbReference type="SAM" id="MobiDB-lite"/>
    </source>
</evidence>
<dbReference type="PROSITE" id="PS50102">
    <property type="entry name" value="RRM"/>
    <property type="match status" value="1"/>
</dbReference>
<evidence type="ECO:0000256" key="4">
    <source>
        <dbReference type="ARBA" id="ARBA00022833"/>
    </source>
</evidence>
<keyword evidence="13" id="KW-0687">Ribonucleoprotein</keyword>
<dbReference type="GO" id="GO:0008270">
    <property type="term" value="F:zinc ion binding"/>
    <property type="evidence" value="ECO:0007669"/>
    <property type="project" value="UniProtKB-KW"/>
</dbReference>
<name>A0A6J2XDF9_SITOR</name>
<keyword evidence="1 7" id="KW-0479">Metal-binding</keyword>
<feature type="zinc finger region" description="C3H1-type" evidence="7">
    <location>
        <begin position="162"/>
        <end position="190"/>
    </location>
</feature>
<dbReference type="FunCoup" id="A0A6J2XDF9">
    <property type="interactions" value="238"/>
</dbReference>
<evidence type="ECO:0000313" key="13">
    <source>
        <dbReference type="RefSeq" id="XP_030749000.1"/>
    </source>
</evidence>
<dbReference type="InParanoid" id="A0A6J2XDF9"/>